<dbReference type="EMBL" id="BMJG01000016">
    <property type="protein sequence ID" value="GGC47192.1"/>
    <property type="molecule type" value="Genomic_DNA"/>
</dbReference>
<proteinExistence type="predicted"/>
<name>A0ABQ1MUQ0_9MICO</name>
<gene>
    <name evidence="1" type="ORF">GCM10010974_31850</name>
</gene>
<protein>
    <submittedName>
        <fullName evidence="1">Uncharacterized protein</fullName>
    </submittedName>
</protein>
<accession>A0ABQ1MUQ0</accession>
<organism evidence="1 2">
    <name type="scientific">Brevibacterium sediminis</name>
    <dbReference type="NCBI Taxonomy" id="1857024"/>
    <lineage>
        <taxon>Bacteria</taxon>
        <taxon>Bacillati</taxon>
        <taxon>Actinomycetota</taxon>
        <taxon>Actinomycetes</taxon>
        <taxon>Micrococcales</taxon>
        <taxon>Brevibacteriaceae</taxon>
        <taxon>Brevibacterium</taxon>
    </lineage>
</organism>
<reference evidence="2" key="1">
    <citation type="journal article" date="2019" name="Int. J. Syst. Evol. Microbiol.">
        <title>The Global Catalogue of Microorganisms (GCM) 10K type strain sequencing project: providing services to taxonomists for standard genome sequencing and annotation.</title>
        <authorList>
            <consortium name="The Broad Institute Genomics Platform"/>
            <consortium name="The Broad Institute Genome Sequencing Center for Infectious Disease"/>
            <person name="Wu L."/>
            <person name="Ma J."/>
        </authorList>
    </citation>
    <scope>NUCLEOTIDE SEQUENCE [LARGE SCALE GENOMIC DNA]</scope>
    <source>
        <strain evidence="2">CGMCC 1.15472</strain>
    </source>
</reference>
<keyword evidence="2" id="KW-1185">Reference proteome</keyword>
<comment type="caution">
    <text evidence="1">The sequence shown here is derived from an EMBL/GenBank/DDBJ whole genome shotgun (WGS) entry which is preliminary data.</text>
</comment>
<evidence type="ECO:0000313" key="1">
    <source>
        <dbReference type="EMBL" id="GGC47192.1"/>
    </source>
</evidence>
<evidence type="ECO:0000313" key="2">
    <source>
        <dbReference type="Proteomes" id="UP000632322"/>
    </source>
</evidence>
<dbReference type="Proteomes" id="UP000632322">
    <property type="component" value="Unassembled WGS sequence"/>
</dbReference>
<sequence>MQVLQKRITEKVCIFDIPDDCRNRRQTSVLRRAKTPLTHDELEARAVARLLPDYDRLKDTDLTNAVDQFRQQIFIEDRSRLPGVRIDEIDIDLTEFGIRNRLDTFEIVEFALIGSHYGVGVTRLSD</sequence>